<dbReference type="InterPro" id="IPR050109">
    <property type="entry name" value="HTH-type_TetR-like_transc_reg"/>
</dbReference>
<dbReference type="GO" id="GO:0003700">
    <property type="term" value="F:DNA-binding transcription factor activity"/>
    <property type="evidence" value="ECO:0007669"/>
    <property type="project" value="TreeGrafter"/>
</dbReference>
<organism evidence="6 7">
    <name type="scientific">Planomonospora venezuelensis</name>
    <dbReference type="NCBI Taxonomy" id="1999"/>
    <lineage>
        <taxon>Bacteria</taxon>
        <taxon>Bacillati</taxon>
        <taxon>Actinomycetota</taxon>
        <taxon>Actinomycetes</taxon>
        <taxon>Streptosporangiales</taxon>
        <taxon>Streptosporangiaceae</taxon>
        <taxon>Planomonospora</taxon>
    </lineage>
</organism>
<evidence type="ECO:0000259" key="5">
    <source>
        <dbReference type="PROSITE" id="PS50977"/>
    </source>
</evidence>
<keyword evidence="3" id="KW-0804">Transcription</keyword>
<keyword evidence="1" id="KW-0805">Transcription regulation</keyword>
<dbReference type="SUPFAM" id="SSF46689">
    <property type="entry name" value="Homeodomain-like"/>
    <property type="match status" value="1"/>
</dbReference>
<evidence type="ECO:0000256" key="4">
    <source>
        <dbReference type="PROSITE-ProRule" id="PRU00335"/>
    </source>
</evidence>
<dbReference type="GO" id="GO:0000976">
    <property type="term" value="F:transcription cis-regulatory region binding"/>
    <property type="evidence" value="ECO:0007669"/>
    <property type="project" value="TreeGrafter"/>
</dbReference>
<comment type="caution">
    <text evidence="6">The sequence shown here is derived from an EMBL/GenBank/DDBJ whole genome shotgun (WGS) entry which is preliminary data.</text>
</comment>
<dbReference type="InterPro" id="IPR011075">
    <property type="entry name" value="TetR_C"/>
</dbReference>
<dbReference type="InterPro" id="IPR001647">
    <property type="entry name" value="HTH_TetR"/>
</dbReference>
<dbReference type="SUPFAM" id="SSF48498">
    <property type="entry name" value="Tetracyclin repressor-like, C-terminal domain"/>
    <property type="match status" value="1"/>
</dbReference>
<dbReference type="PROSITE" id="PS50977">
    <property type="entry name" value="HTH_TETR_2"/>
    <property type="match status" value="1"/>
</dbReference>
<dbReference type="InterPro" id="IPR036271">
    <property type="entry name" value="Tet_transcr_reg_TetR-rel_C_sf"/>
</dbReference>
<dbReference type="Pfam" id="PF00440">
    <property type="entry name" value="TetR_N"/>
    <property type="match status" value="1"/>
</dbReference>
<dbReference type="PANTHER" id="PTHR30055">
    <property type="entry name" value="HTH-TYPE TRANSCRIPTIONAL REGULATOR RUTR"/>
    <property type="match status" value="1"/>
</dbReference>
<dbReference type="Proteomes" id="UP000562352">
    <property type="component" value="Unassembled WGS sequence"/>
</dbReference>
<sequence>MTEAPIRRPGGRSARVRAAVLDATLAELTGEGYDGLTAESVADRSGVHKATLYRRWGGVDGLVADVLSRAAGQPWQVPDTGSLRDDLHAITQAVRAGFTDPDGGAAPRNLILAALRSPQGREALTGLFEARHGLAAGVVTRAVARGEVPEGTDAVDVVRATCAPLYYRLFVTGEPLDGPAARRAAEVALAAARAGAFAPPP</sequence>
<keyword evidence="2 4" id="KW-0238">DNA-binding</keyword>
<evidence type="ECO:0000256" key="1">
    <source>
        <dbReference type="ARBA" id="ARBA00023015"/>
    </source>
</evidence>
<evidence type="ECO:0000313" key="7">
    <source>
        <dbReference type="Proteomes" id="UP000562352"/>
    </source>
</evidence>
<reference evidence="6 7" key="1">
    <citation type="submission" date="2020-08" db="EMBL/GenBank/DDBJ databases">
        <title>Genomic Encyclopedia of Type Strains, Phase III (KMG-III): the genomes of soil and plant-associated and newly described type strains.</title>
        <authorList>
            <person name="Whitman W."/>
        </authorList>
    </citation>
    <scope>NUCLEOTIDE SEQUENCE [LARGE SCALE GENOMIC DNA]</scope>
    <source>
        <strain evidence="6 7">CECT 3303</strain>
    </source>
</reference>
<name>A0A841DFK2_PLAVE</name>
<dbReference type="RefSeq" id="WP_184947413.1">
    <property type="nucleotide sequence ID" value="NZ_BAAAWZ010000001.1"/>
</dbReference>
<dbReference type="Gene3D" id="1.10.10.60">
    <property type="entry name" value="Homeodomain-like"/>
    <property type="match status" value="1"/>
</dbReference>
<proteinExistence type="predicted"/>
<evidence type="ECO:0000256" key="3">
    <source>
        <dbReference type="ARBA" id="ARBA00023163"/>
    </source>
</evidence>
<dbReference type="Gene3D" id="1.10.357.10">
    <property type="entry name" value="Tetracycline Repressor, domain 2"/>
    <property type="match status" value="1"/>
</dbReference>
<dbReference type="InterPro" id="IPR009057">
    <property type="entry name" value="Homeodomain-like_sf"/>
</dbReference>
<keyword evidence="7" id="KW-1185">Reference proteome</keyword>
<dbReference type="PANTHER" id="PTHR30055:SF148">
    <property type="entry name" value="TETR-FAMILY TRANSCRIPTIONAL REGULATOR"/>
    <property type="match status" value="1"/>
</dbReference>
<dbReference type="EMBL" id="JACHJJ010000027">
    <property type="protein sequence ID" value="MBB5966865.1"/>
    <property type="molecule type" value="Genomic_DNA"/>
</dbReference>
<feature type="DNA-binding region" description="H-T-H motif" evidence="4">
    <location>
        <begin position="37"/>
        <end position="56"/>
    </location>
</feature>
<evidence type="ECO:0000313" key="6">
    <source>
        <dbReference type="EMBL" id="MBB5966865.1"/>
    </source>
</evidence>
<accession>A0A841DFK2</accession>
<gene>
    <name evidence="6" type="ORF">FHS22_006164</name>
</gene>
<feature type="domain" description="HTH tetR-type" evidence="5">
    <location>
        <begin position="14"/>
        <end position="74"/>
    </location>
</feature>
<evidence type="ECO:0000256" key="2">
    <source>
        <dbReference type="ARBA" id="ARBA00023125"/>
    </source>
</evidence>
<protein>
    <submittedName>
        <fullName evidence="6">AcrR family transcriptional regulator</fullName>
    </submittedName>
</protein>
<dbReference type="AlphaFoldDB" id="A0A841DFK2"/>
<dbReference type="Pfam" id="PF16859">
    <property type="entry name" value="TetR_C_11"/>
    <property type="match status" value="1"/>
</dbReference>